<organism evidence="1 2">
    <name type="scientific">Holothuria leucospilota</name>
    <name type="common">Black long sea cucumber</name>
    <name type="synonym">Mertensiothuria leucospilota</name>
    <dbReference type="NCBI Taxonomy" id="206669"/>
    <lineage>
        <taxon>Eukaryota</taxon>
        <taxon>Metazoa</taxon>
        <taxon>Echinodermata</taxon>
        <taxon>Eleutherozoa</taxon>
        <taxon>Echinozoa</taxon>
        <taxon>Holothuroidea</taxon>
        <taxon>Aspidochirotacea</taxon>
        <taxon>Aspidochirotida</taxon>
        <taxon>Holothuriidae</taxon>
        <taxon>Holothuria</taxon>
    </lineage>
</organism>
<reference evidence="1" key="1">
    <citation type="submission" date="2021-10" db="EMBL/GenBank/DDBJ databases">
        <title>Tropical sea cucumber genome reveals ecological adaptation and Cuvierian tubules defense mechanism.</title>
        <authorList>
            <person name="Chen T."/>
        </authorList>
    </citation>
    <scope>NUCLEOTIDE SEQUENCE</scope>
    <source>
        <strain evidence="1">Nanhai2018</strain>
        <tissue evidence="1">Muscle</tissue>
    </source>
</reference>
<dbReference type="EMBL" id="JAIZAY010000008">
    <property type="protein sequence ID" value="KAJ8037391.1"/>
    <property type="molecule type" value="Genomic_DNA"/>
</dbReference>
<dbReference type="AlphaFoldDB" id="A0A9Q1C2F2"/>
<sequence>MHFCTLHKRAIGSTWAFGPKFHKTRNRSLAKHHYNRPSTLLNINWRKSQLLAILHKMDPMVHLVPWTPTC</sequence>
<dbReference type="Proteomes" id="UP001152320">
    <property type="component" value="Chromosome 8"/>
</dbReference>
<evidence type="ECO:0000313" key="1">
    <source>
        <dbReference type="EMBL" id="KAJ8037391.1"/>
    </source>
</evidence>
<keyword evidence="2" id="KW-1185">Reference proteome</keyword>
<evidence type="ECO:0000313" key="2">
    <source>
        <dbReference type="Proteomes" id="UP001152320"/>
    </source>
</evidence>
<proteinExistence type="predicted"/>
<protein>
    <submittedName>
        <fullName evidence="1">Uncharacterized protein</fullName>
    </submittedName>
</protein>
<accession>A0A9Q1C2F2</accession>
<comment type="caution">
    <text evidence="1">The sequence shown here is derived from an EMBL/GenBank/DDBJ whole genome shotgun (WGS) entry which is preliminary data.</text>
</comment>
<name>A0A9Q1C2F2_HOLLE</name>
<gene>
    <name evidence="1" type="ORF">HOLleu_18195</name>
</gene>